<feature type="signal peptide" evidence="2">
    <location>
        <begin position="1"/>
        <end position="20"/>
    </location>
</feature>
<organism evidence="3 4">
    <name type="scientific">Quercus lobata</name>
    <name type="common">Valley oak</name>
    <dbReference type="NCBI Taxonomy" id="97700"/>
    <lineage>
        <taxon>Eukaryota</taxon>
        <taxon>Viridiplantae</taxon>
        <taxon>Streptophyta</taxon>
        <taxon>Embryophyta</taxon>
        <taxon>Tracheophyta</taxon>
        <taxon>Spermatophyta</taxon>
        <taxon>Magnoliopsida</taxon>
        <taxon>eudicotyledons</taxon>
        <taxon>Gunneridae</taxon>
        <taxon>Pentapetalae</taxon>
        <taxon>rosids</taxon>
        <taxon>fabids</taxon>
        <taxon>Fagales</taxon>
        <taxon>Fagaceae</taxon>
        <taxon>Quercus</taxon>
    </lineage>
</organism>
<reference evidence="3" key="2">
    <citation type="submission" date="2021-01" db="UniProtKB">
        <authorList>
            <consortium name="EnsemblPlants"/>
        </authorList>
    </citation>
    <scope>IDENTIFICATION</scope>
</reference>
<dbReference type="Pfam" id="PF00314">
    <property type="entry name" value="Thaumatin"/>
    <property type="match status" value="1"/>
</dbReference>
<dbReference type="EMBL" id="LRBV02000007">
    <property type="status" value="NOT_ANNOTATED_CDS"/>
    <property type="molecule type" value="Genomic_DNA"/>
</dbReference>
<dbReference type="PROSITE" id="PS51367">
    <property type="entry name" value="THAUMATIN_2"/>
    <property type="match status" value="1"/>
</dbReference>
<comment type="similarity">
    <text evidence="1">Belongs to the thaumatin family.</text>
</comment>
<evidence type="ECO:0000313" key="4">
    <source>
        <dbReference type="Proteomes" id="UP000594261"/>
    </source>
</evidence>
<dbReference type="Proteomes" id="UP000594261">
    <property type="component" value="Chromosome 7"/>
</dbReference>
<dbReference type="SMART" id="SM00205">
    <property type="entry name" value="THN"/>
    <property type="match status" value="1"/>
</dbReference>
<reference evidence="3 4" key="1">
    <citation type="journal article" date="2016" name="G3 (Bethesda)">
        <title>First Draft Assembly and Annotation of the Genome of a California Endemic Oak Quercus lobata Nee (Fagaceae).</title>
        <authorList>
            <person name="Sork V.L."/>
            <person name="Fitz-Gibbon S.T."/>
            <person name="Puiu D."/>
            <person name="Crepeau M."/>
            <person name="Gugger P.F."/>
            <person name="Sherman R."/>
            <person name="Stevens K."/>
            <person name="Langley C.H."/>
            <person name="Pellegrini M."/>
            <person name="Salzberg S.L."/>
        </authorList>
    </citation>
    <scope>NUCLEOTIDE SEQUENCE [LARGE SCALE GENOMIC DNA]</scope>
    <source>
        <strain evidence="3 4">cv. SW786</strain>
    </source>
</reference>
<accession>A0A7N2M562</accession>
<keyword evidence="2" id="KW-0732">Signal</keyword>
<dbReference type="InParanoid" id="A0A7N2M562"/>
<dbReference type="InterPro" id="IPR037176">
    <property type="entry name" value="Osmotin/thaumatin-like_sf"/>
</dbReference>
<evidence type="ECO:0000313" key="3">
    <source>
        <dbReference type="EnsemblPlants" id="QL07p042070:mrna"/>
    </source>
</evidence>
<evidence type="ECO:0000256" key="1">
    <source>
        <dbReference type="ARBA" id="ARBA00010607"/>
    </source>
</evidence>
<evidence type="ECO:0008006" key="5">
    <source>
        <dbReference type="Google" id="ProtNLM"/>
    </source>
</evidence>
<dbReference type="FunFam" id="2.60.110.10:FF:000004">
    <property type="entry name" value="THAUMATIN-LIKE PROTEIN 1"/>
    <property type="match status" value="1"/>
</dbReference>
<dbReference type="PANTHER" id="PTHR31048">
    <property type="entry name" value="OS03G0233200 PROTEIN"/>
    <property type="match status" value="1"/>
</dbReference>
<feature type="chain" id="PRO_5029557396" description="Thaumatin-like protein 1b" evidence="2">
    <location>
        <begin position="21"/>
        <end position="330"/>
    </location>
</feature>
<dbReference type="Gramene" id="QL07p042070:mrna">
    <property type="protein sequence ID" value="QL07p042070:mrna"/>
    <property type="gene ID" value="QL07p042070"/>
</dbReference>
<dbReference type="CDD" id="cd09218">
    <property type="entry name" value="TLP-PA"/>
    <property type="match status" value="1"/>
</dbReference>
<sequence length="330" mass="35878">MMKTLALYLGLLFPICSSSARVLFHRRVSRTFEGAWKRVRGILMLGLRWFGRSASYEAFMAACVTIRGSDPVKSVAARGEVARNCASAWWRVQCSVETALLGFSHERPWGTTEPWWLRDAVESRSSREICVTSDGGFVFIFKMMTRILVYICCMQKGRFWARTLCSTDSSGRFSCATAECSSGQVSCNGNGAVPPASLVEINIAADGGMDFYDVSLVDGFNLPVSVATQGGTGECKASSCLANVNAACPAELQVKGSDGSVIACKSACTAFNQPQYCCTGANNTPQTCPPTNYSRIFENQCRQAYSYAYDDQNSTFTCSGAPNYVITFCP</sequence>
<keyword evidence="4" id="KW-1185">Reference proteome</keyword>
<dbReference type="InterPro" id="IPR001938">
    <property type="entry name" value="Thaumatin"/>
</dbReference>
<dbReference type="EnsemblPlants" id="QL07p042070:mrna">
    <property type="protein sequence ID" value="QL07p042070:mrna"/>
    <property type="gene ID" value="QL07p042070"/>
</dbReference>
<protein>
    <recommendedName>
        <fullName evidence="5">Thaumatin-like protein 1b</fullName>
    </recommendedName>
</protein>
<dbReference type="SUPFAM" id="SSF49870">
    <property type="entry name" value="Osmotin, thaumatin-like protein"/>
    <property type="match status" value="1"/>
</dbReference>
<dbReference type="AlphaFoldDB" id="A0A7N2M562"/>
<evidence type="ECO:0000256" key="2">
    <source>
        <dbReference type="SAM" id="SignalP"/>
    </source>
</evidence>
<proteinExistence type="inferred from homology"/>
<name>A0A7N2M562_QUELO</name>
<dbReference type="Gene3D" id="2.60.110.10">
    <property type="entry name" value="Thaumatin"/>
    <property type="match status" value="1"/>
</dbReference>